<feature type="transmembrane region" description="Helical" evidence="1">
    <location>
        <begin position="106"/>
        <end position="127"/>
    </location>
</feature>
<dbReference type="Proteomes" id="UP000275456">
    <property type="component" value="Unassembled WGS sequence"/>
</dbReference>
<dbReference type="AlphaFoldDB" id="A0A3N2AWM7"/>
<reference evidence="2 3" key="1">
    <citation type="submission" date="2018-11" db="EMBL/GenBank/DDBJ databases">
        <title>Sequencing the genomes of 1000 actinobacteria strains.</title>
        <authorList>
            <person name="Klenk H.-P."/>
        </authorList>
    </citation>
    <scope>NUCLEOTIDE SEQUENCE [LARGE SCALE GENOMIC DNA]</scope>
    <source>
        <strain evidence="2 3">DSM 9580</strain>
    </source>
</reference>
<feature type="transmembrane region" description="Helical" evidence="1">
    <location>
        <begin position="20"/>
        <end position="42"/>
    </location>
</feature>
<evidence type="ECO:0000313" key="2">
    <source>
        <dbReference type="EMBL" id="ROR67172.1"/>
    </source>
</evidence>
<accession>A0A3N2AWM7</accession>
<keyword evidence="1" id="KW-1133">Transmembrane helix</keyword>
<keyword evidence="3" id="KW-1185">Reference proteome</keyword>
<comment type="caution">
    <text evidence="2">The sequence shown here is derived from an EMBL/GenBank/DDBJ whole genome shotgun (WGS) entry which is preliminary data.</text>
</comment>
<gene>
    <name evidence="2" type="ORF">EDD26_2577</name>
</gene>
<feature type="transmembrane region" description="Helical" evidence="1">
    <location>
        <begin position="73"/>
        <end position="94"/>
    </location>
</feature>
<name>A0A3N2AWM7_9MICO</name>
<dbReference type="EMBL" id="RKHJ01000001">
    <property type="protein sequence ID" value="ROR67172.1"/>
    <property type="molecule type" value="Genomic_DNA"/>
</dbReference>
<organism evidence="2 3">
    <name type="scientific">Agrococcus jenensis</name>
    <dbReference type="NCBI Taxonomy" id="46353"/>
    <lineage>
        <taxon>Bacteria</taxon>
        <taxon>Bacillati</taxon>
        <taxon>Actinomycetota</taxon>
        <taxon>Actinomycetes</taxon>
        <taxon>Micrococcales</taxon>
        <taxon>Microbacteriaceae</taxon>
        <taxon>Agrococcus</taxon>
    </lineage>
</organism>
<dbReference type="RefSeq" id="WP_123698070.1">
    <property type="nucleotide sequence ID" value="NZ_RKHJ01000001.1"/>
</dbReference>
<proteinExistence type="predicted"/>
<keyword evidence="1" id="KW-0812">Transmembrane</keyword>
<sequence length="133" mass="13732">MEQRSAVERRFGRSHRPWAAIAITAALSVGSTVLLSPIWALLGLALGRYDASGRGGPFAACAADSTDCSGPDLVAFGVLALVLLAVAALIALLGTRLQRPRRRAPAFAVHLGVTVAAAVTTAAALWASGSWLR</sequence>
<keyword evidence="1" id="KW-0472">Membrane</keyword>
<protein>
    <submittedName>
        <fullName evidence="2">Uncharacterized protein</fullName>
    </submittedName>
</protein>
<evidence type="ECO:0000256" key="1">
    <source>
        <dbReference type="SAM" id="Phobius"/>
    </source>
</evidence>
<evidence type="ECO:0000313" key="3">
    <source>
        <dbReference type="Proteomes" id="UP000275456"/>
    </source>
</evidence>